<protein>
    <submittedName>
        <fullName evidence="1">Uncharacterized protein</fullName>
    </submittedName>
</protein>
<organism evidence="1">
    <name type="scientific">Escherichia coli</name>
    <dbReference type="NCBI Taxonomy" id="562"/>
    <lineage>
        <taxon>Bacteria</taxon>
        <taxon>Pseudomonadati</taxon>
        <taxon>Pseudomonadota</taxon>
        <taxon>Gammaproteobacteria</taxon>
        <taxon>Enterobacterales</taxon>
        <taxon>Enterobacteriaceae</taxon>
        <taxon>Escherichia</taxon>
    </lineage>
</organism>
<reference evidence="1" key="1">
    <citation type="submission" date="2018-01" db="EMBL/GenBank/DDBJ databases">
        <title>Escherichia coli ST648-D co-producing KPC-2, CTX-M- 15 and QnrS1 isgoing to companion animals.</title>
        <authorList>
            <person name="Sellera F."/>
            <person name="Fernandes M."/>
            <person name="Ruiz R."/>
            <person name="Falleiros A."/>
            <person name="Rodrigues F."/>
            <person name="Cerdeira L."/>
            <person name="Lincopan N."/>
        </authorList>
    </citation>
    <scope>NUCLEOTIDE SEQUENCE</scope>
    <source>
        <strain evidence="1">ECSIC9</strain>
        <plasmid evidence="1">pECSIC9</plasmid>
    </source>
</reference>
<geneLocation type="plasmid" evidence="1">
    <name>pECSIC9</name>
</geneLocation>
<evidence type="ECO:0000313" key="1">
    <source>
        <dbReference type="EMBL" id="AXQ86702.1"/>
    </source>
</evidence>
<name>A0A385EMW7_ECOLX</name>
<dbReference type="AlphaFoldDB" id="A0A385EMW7"/>
<proteinExistence type="predicted"/>
<dbReference type="EMBL" id="MG886286">
    <property type="protein sequence ID" value="AXQ86702.1"/>
    <property type="molecule type" value="Genomic_DNA"/>
</dbReference>
<gene>
    <name evidence="1" type="ORF">pECSIC9_00014</name>
</gene>
<sequence>MIGRQHRRPQNCRYRRAKEYIMDYQTRLNSDITKEIDYLASLRKQRMVADLRTELVYGSLERLADMICNTVTDWSHPCPVLPLSSVQQWHKAREIVLADYEDFGHDAWDFARHYMKTELSFGYACYKDDIA</sequence>
<accession>A0A385EMW7</accession>
<keyword evidence="1" id="KW-0614">Plasmid</keyword>